<reference evidence="1 2" key="1">
    <citation type="journal article" date="2011" name="J. Bacteriol.">
        <title>Complete genome sequences of two hemotropic Mycoplasmas, Mycoplasma haemofelis strain Ohio2 and Mycoplasma suis strain Illinois.</title>
        <authorList>
            <person name="Messick J.B."/>
            <person name="Santos A.P."/>
            <person name="Guimaraes A.M."/>
        </authorList>
    </citation>
    <scope>NUCLEOTIDE SEQUENCE [LARGE SCALE GENOMIC DNA]</scope>
    <source>
        <strain evidence="1 2">Ohio2</strain>
    </source>
</reference>
<dbReference type="KEGG" id="mhf:MHF_1056"/>
<dbReference type="HOGENOM" id="CLU_098620_3_0_14"/>
<protein>
    <submittedName>
        <fullName evidence="1">Uncharacterized protein</fullName>
    </submittedName>
</protein>
<dbReference type="AlphaFoldDB" id="F6FJF1"/>
<name>F6FJF1_MYCHI</name>
<accession>F6FJF1</accession>
<proteinExistence type="predicted"/>
<dbReference type="STRING" id="859194.MHF_1056"/>
<dbReference type="Proteomes" id="UP000007952">
    <property type="component" value="Chromosome"/>
</dbReference>
<reference key="2">
    <citation type="submission" date="2011-05" db="EMBL/GenBank/DDBJ databases">
        <title>The Genome of Mycoplasma haemofelis Strain Ohio2, a pathogenic hemoplasma of the cat.</title>
        <authorList>
            <person name="Santos A.P."/>
            <person name="Guimaraes A.M.S."/>
            <person name="SanMiguel P.J."/>
            <person name="Martin S.W."/>
            <person name="Messick J.B."/>
        </authorList>
    </citation>
    <scope>NUCLEOTIDE SEQUENCE</scope>
    <source>
        <strain>Ohio2</strain>
    </source>
</reference>
<evidence type="ECO:0000313" key="2">
    <source>
        <dbReference type="Proteomes" id="UP000007952"/>
    </source>
</evidence>
<dbReference type="EMBL" id="CP002808">
    <property type="protein sequence ID" value="AEG73306.1"/>
    <property type="molecule type" value="Genomic_DNA"/>
</dbReference>
<organism evidence="1 2">
    <name type="scientific">Mycoplasma haemofelis (strain Ohio2)</name>
    <dbReference type="NCBI Taxonomy" id="859194"/>
    <lineage>
        <taxon>Bacteria</taxon>
        <taxon>Bacillati</taxon>
        <taxon>Mycoplasmatota</taxon>
        <taxon>Mollicutes</taxon>
        <taxon>Mycoplasmataceae</taxon>
        <taxon>Mycoplasma</taxon>
    </lineage>
</organism>
<dbReference type="BioCyc" id="MHAE859194:G1GR7-1047-MONOMER"/>
<gene>
    <name evidence="1" type="ordered locus">MHF_1056</name>
</gene>
<sequence length="210" mass="22966">MNLVKMGAVSAASVGGVAGTVALAKNIGSTPVKKVKSVADKLREEKFVLISSEQEWSSMLAKYNGKKGEAGARFDDVNVEATVESLKSSCGKALSEDVSTSQNYFKARRWCTVVKTLEAHLTANSLTLLNVKGTADEDKDHWEKLQTSYEKLGSSAIANLTFSGSDKWKALRTKCKEISEKETVESGFDTLFNNLKSWCTRQEADKLVKQ</sequence>
<evidence type="ECO:0000313" key="1">
    <source>
        <dbReference type="EMBL" id="AEG73306.1"/>
    </source>
</evidence>